<sequence>MKRLVAALAPLLLTILIGCTPKETEMTTAQAVERMVQLASTLGLAPIGCLDEVDKNRPNLLCFTSNASATEFKRRIDELQEFQNTTGWRDDYGTLSASMRYDGYPYAIGVIYSRSSSMWTVLSRYAPLVAAKAKGYAQILVVDKAED</sequence>
<evidence type="ECO:0008006" key="3">
    <source>
        <dbReference type="Google" id="ProtNLM"/>
    </source>
</evidence>
<dbReference type="PROSITE" id="PS51257">
    <property type="entry name" value="PROKAR_LIPOPROTEIN"/>
    <property type="match status" value="1"/>
</dbReference>
<protein>
    <recommendedName>
        <fullName evidence="3">Lipoprotein</fullName>
    </recommendedName>
</protein>
<name>A0ABV6B5U1_9DEIO</name>
<dbReference type="RefSeq" id="WP_380016736.1">
    <property type="nucleotide sequence ID" value="NZ_JBHLYR010000081.1"/>
</dbReference>
<comment type="caution">
    <text evidence="1">The sequence shown here is derived from an EMBL/GenBank/DDBJ whole genome shotgun (WGS) entry which is preliminary data.</text>
</comment>
<proteinExistence type="predicted"/>
<gene>
    <name evidence="1" type="ORF">ACFFLM_24505</name>
</gene>
<reference evidence="1 2" key="1">
    <citation type="submission" date="2024-09" db="EMBL/GenBank/DDBJ databases">
        <authorList>
            <person name="Sun Q."/>
            <person name="Mori K."/>
        </authorList>
    </citation>
    <scope>NUCLEOTIDE SEQUENCE [LARGE SCALE GENOMIC DNA]</scope>
    <source>
        <strain evidence="1 2">JCM 13503</strain>
    </source>
</reference>
<organism evidence="1 2">
    <name type="scientific">Deinococcus oregonensis</name>
    <dbReference type="NCBI Taxonomy" id="1805970"/>
    <lineage>
        <taxon>Bacteria</taxon>
        <taxon>Thermotogati</taxon>
        <taxon>Deinococcota</taxon>
        <taxon>Deinococci</taxon>
        <taxon>Deinococcales</taxon>
        <taxon>Deinococcaceae</taxon>
        <taxon>Deinococcus</taxon>
    </lineage>
</organism>
<accession>A0ABV6B5U1</accession>
<keyword evidence="2" id="KW-1185">Reference proteome</keyword>
<dbReference type="EMBL" id="JBHLYR010000081">
    <property type="protein sequence ID" value="MFB9995116.1"/>
    <property type="molecule type" value="Genomic_DNA"/>
</dbReference>
<evidence type="ECO:0000313" key="1">
    <source>
        <dbReference type="EMBL" id="MFB9995116.1"/>
    </source>
</evidence>
<evidence type="ECO:0000313" key="2">
    <source>
        <dbReference type="Proteomes" id="UP001589733"/>
    </source>
</evidence>
<dbReference type="Proteomes" id="UP001589733">
    <property type="component" value="Unassembled WGS sequence"/>
</dbReference>